<protein>
    <recommendedName>
        <fullName evidence="11">E3 ubiquitin-protein ligase RMA</fullName>
        <ecNumber evidence="11">2.3.2.27</ecNumber>
    </recommendedName>
    <alternativeName>
        <fullName evidence="11">Protein RING membrane-anchor</fullName>
    </alternativeName>
    <alternativeName>
        <fullName evidence="11">RING-type E3 ubiquitin transferase RMA</fullName>
    </alternativeName>
</protein>
<keyword evidence="11" id="KW-0256">Endoplasmic reticulum</keyword>
<dbReference type="GO" id="GO:0008270">
    <property type="term" value="F:zinc ion binding"/>
    <property type="evidence" value="ECO:0007669"/>
    <property type="project" value="UniProtKB-KW"/>
</dbReference>
<dbReference type="Gene3D" id="3.30.40.10">
    <property type="entry name" value="Zinc/RING finger domain, C3HC4 (zinc finger)"/>
    <property type="match status" value="1"/>
</dbReference>
<dbReference type="InterPro" id="IPR018957">
    <property type="entry name" value="Znf_C3HC4_RING-type"/>
</dbReference>
<comment type="pathway">
    <text evidence="3 11">Protein modification; protein ubiquitination.</text>
</comment>
<evidence type="ECO:0000256" key="5">
    <source>
        <dbReference type="ARBA" id="ARBA00022723"/>
    </source>
</evidence>
<evidence type="ECO:0000256" key="3">
    <source>
        <dbReference type="ARBA" id="ARBA00004906"/>
    </source>
</evidence>
<dbReference type="InterPro" id="IPR001841">
    <property type="entry name" value="Znf_RING"/>
</dbReference>
<evidence type="ECO:0000313" key="15">
    <source>
        <dbReference type="Proteomes" id="UP000095767"/>
    </source>
</evidence>
<evidence type="ECO:0000256" key="10">
    <source>
        <dbReference type="PROSITE-ProRule" id="PRU00175"/>
    </source>
</evidence>
<dbReference type="GO" id="GO:0061630">
    <property type="term" value="F:ubiquitin protein ligase activity"/>
    <property type="evidence" value="ECO:0007669"/>
    <property type="project" value="UniProtKB-UniRule"/>
</dbReference>
<keyword evidence="6 10" id="KW-0863">Zinc-finger</keyword>
<evidence type="ECO:0000256" key="1">
    <source>
        <dbReference type="ARBA" id="ARBA00000900"/>
    </source>
</evidence>
<dbReference type="EC" id="2.3.2.27" evidence="11"/>
<proteinExistence type="predicted"/>
<dbReference type="InterPro" id="IPR013083">
    <property type="entry name" value="Znf_RING/FYVE/PHD"/>
</dbReference>
<comment type="domain">
    <text evidence="11">The RING-type zinc finger domain is responsible for E3 ligase activity.</text>
</comment>
<dbReference type="OrthoDB" id="6270329at2759"/>
<dbReference type="STRING" id="888268.A0A1E5W1S1"/>
<name>A0A1E5W1S1_9POAL</name>
<evidence type="ECO:0000256" key="2">
    <source>
        <dbReference type="ARBA" id="ARBA00004308"/>
    </source>
</evidence>
<dbReference type="GO" id="GO:0006511">
    <property type="term" value="P:ubiquitin-dependent protein catabolic process"/>
    <property type="evidence" value="ECO:0007669"/>
    <property type="project" value="UniProtKB-UniRule"/>
</dbReference>
<dbReference type="PROSITE" id="PS00518">
    <property type="entry name" value="ZF_RING_1"/>
    <property type="match status" value="1"/>
</dbReference>
<evidence type="ECO:0000256" key="6">
    <source>
        <dbReference type="ARBA" id="ARBA00022771"/>
    </source>
</evidence>
<keyword evidence="15" id="KW-1185">Reference proteome</keyword>
<dbReference type="Proteomes" id="UP000095767">
    <property type="component" value="Unassembled WGS sequence"/>
</dbReference>
<keyword evidence="9" id="KW-0472">Membrane</keyword>
<evidence type="ECO:0000256" key="7">
    <source>
        <dbReference type="ARBA" id="ARBA00022786"/>
    </source>
</evidence>
<dbReference type="AlphaFoldDB" id="A0A1E5W1S1"/>
<keyword evidence="8 11" id="KW-0862">Zinc</keyword>
<evidence type="ECO:0000313" key="14">
    <source>
        <dbReference type="EMBL" id="OEL31329.1"/>
    </source>
</evidence>
<dbReference type="UniPathway" id="UPA00143"/>
<reference evidence="14 15" key="1">
    <citation type="submission" date="2016-09" db="EMBL/GenBank/DDBJ databases">
        <title>The draft genome of Dichanthelium oligosanthes: A C3 panicoid grass species.</title>
        <authorList>
            <person name="Studer A.J."/>
            <person name="Schnable J.C."/>
            <person name="Brutnell T.P."/>
        </authorList>
    </citation>
    <scope>NUCLEOTIDE SEQUENCE [LARGE SCALE GENOMIC DNA]</scope>
    <source>
        <strain evidence="15">cv. Kellogg 1175</strain>
        <tissue evidence="14">Leaf</tissue>
    </source>
</reference>
<dbReference type="SUPFAM" id="SSF57850">
    <property type="entry name" value="RING/U-box"/>
    <property type="match status" value="1"/>
</dbReference>
<comment type="subcellular location">
    <subcellularLocation>
        <location evidence="2">Endomembrane system</location>
    </subcellularLocation>
    <subcellularLocation>
        <location evidence="11">Endoplasmic reticulum membrane</location>
        <topology evidence="11">Single-pass type IV membrane protein</topology>
    </subcellularLocation>
</comment>
<dbReference type="Pfam" id="PF00097">
    <property type="entry name" value="zf-C3HC4"/>
    <property type="match status" value="1"/>
</dbReference>
<organism evidence="14 15">
    <name type="scientific">Dichanthelium oligosanthes</name>
    <dbReference type="NCBI Taxonomy" id="888268"/>
    <lineage>
        <taxon>Eukaryota</taxon>
        <taxon>Viridiplantae</taxon>
        <taxon>Streptophyta</taxon>
        <taxon>Embryophyta</taxon>
        <taxon>Tracheophyta</taxon>
        <taxon>Spermatophyta</taxon>
        <taxon>Magnoliopsida</taxon>
        <taxon>Liliopsida</taxon>
        <taxon>Poales</taxon>
        <taxon>Poaceae</taxon>
        <taxon>PACMAD clade</taxon>
        <taxon>Panicoideae</taxon>
        <taxon>Panicodae</taxon>
        <taxon>Paniceae</taxon>
        <taxon>Dichantheliinae</taxon>
        <taxon>Dichanthelium</taxon>
    </lineage>
</organism>
<dbReference type="PROSITE" id="PS50089">
    <property type="entry name" value="ZF_RING_2"/>
    <property type="match status" value="1"/>
</dbReference>
<gene>
    <name evidence="14" type="ORF">BAE44_0007650</name>
</gene>
<keyword evidence="7 11" id="KW-0833">Ubl conjugation pathway</keyword>
<dbReference type="InterPro" id="IPR017907">
    <property type="entry name" value="Znf_RING_CS"/>
</dbReference>
<evidence type="ECO:0000256" key="9">
    <source>
        <dbReference type="ARBA" id="ARBA00023136"/>
    </source>
</evidence>
<dbReference type="GO" id="GO:0005789">
    <property type="term" value="C:endoplasmic reticulum membrane"/>
    <property type="evidence" value="ECO:0007669"/>
    <property type="project" value="UniProtKB-SubCell"/>
</dbReference>
<dbReference type="PANTHER" id="PTHR12313">
    <property type="entry name" value="E3 UBIQUITIN-PROTEIN LIGASE RNF5-RELATED"/>
    <property type="match status" value="1"/>
</dbReference>
<feature type="domain" description="RING-type" evidence="13">
    <location>
        <begin position="46"/>
        <end position="95"/>
    </location>
</feature>
<dbReference type="InterPro" id="IPR045103">
    <property type="entry name" value="RNF5/RNF185-like"/>
</dbReference>
<feature type="region of interest" description="Disordered" evidence="12">
    <location>
        <begin position="108"/>
        <end position="164"/>
    </location>
</feature>
<evidence type="ECO:0000256" key="11">
    <source>
        <dbReference type="RuleBase" id="RU369090"/>
    </source>
</evidence>
<comment type="function">
    <text evidence="11">E3 ubiquitin-protein ligase.</text>
</comment>
<dbReference type="EMBL" id="LWDX02023716">
    <property type="protein sequence ID" value="OEL31329.1"/>
    <property type="molecule type" value="Genomic_DNA"/>
</dbReference>
<evidence type="ECO:0000256" key="12">
    <source>
        <dbReference type="SAM" id="MobiDB-lite"/>
    </source>
</evidence>
<evidence type="ECO:0000256" key="4">
    <source>
        <dbReference type="ARBA" id="ARBA00022679"/>
    </source>
</evidence>
<accession>A0A1E5W1S1</accession>
<dbReference type="GO" id="GO:0016567">
    <property type="term" value="P:protein ubiquitination"/>
    <property type="evidence" value="ECO:0007669"/>
    <property type="project" value="UniProtKB-UniPathway"/>
</dbReference>
<sequence>MSYKFIDQTRAAGVNQQPAVAAGDEPAKRIVRGDAVAATGGGCFDCSICLECAAEPVVTLCGHLYCWPCIYEWLRPDADAEDTGSSVRRRCPVCKAAVSPDALVPLYGRGGSSSATKPTRGRPGIPRLPVLRHGAKVDSDSSGGHYGSVESDAPARTPQQVRRHAGVAQFDALVPPPLWTAA</sequence>
<comment type="catalytic activity">
    <reaction evidence="1 11">
        <text>S-ubiquitinyl-[E2 ubiquitin-conjugating enzyme]-L-cysteine + [acceptor protein]-L-lysine = [E2 ubiquitin-conjugating enzyme]-L-cysteine + N(6)-ubiquitinyl-[acceptor protein]-L-lysine.</text>
        <dbReference type="EC" id="2.3.2.27"/>
    </reaction>
</comment>
<dbReference type="SMART" id="SM00184">
    <property type="entry name" value="RING"/>
    <property type="match status" value="1"/>
</dbReference>
<comment type="caution">
    <text evidence="14">The sequence shown here is derived from an EMBL/GenBank/DDBJ whole genome shotgun (WGS) entry which is preliminary data.</text>
</comment>
<evidence type="ECO:0000259" key="13">
    <source>
        <dbReference type="PROSITE" id="PS50089"/>
    </source>
</evidence>
<keyword evidence="4 11" id="KW-0808">Transferase</keyword>
<evidence type="ECO:0000256" key="8">
    <source>
        <dbReference type="ARBA" id="ARBA00022833"/>
    </source>
</evidence>
<keyword evidence="5 11" id="KW-0479">Metal-binding</keyword>